<dbReference type="Proteomes" id="UP000019246">
    <property type="component" value="Unassembled WGS sequence"/>
</dbReference>
<dbReference type="GO" id="GO:0016597">
    <property type="term" value="F:amino acid binding"/>
    <property type="evidence" value="ECO:0007669"/>
    <property type="project" value="InterPro"/>
</dbReference>
<name>W7B1E2_9LIST</name>
<dbReference type="Pfam" id="PF00185">
    <property type="entry name" value="OTCace"/>
    <property type="match status" value="1"/>
</dbReference>
<reference evidence="3 4" key="1">
    <citation type="journal article" date="2014" name="Int. J. Syst. Evol. Microbiol.">
        <title>Listeria floridensis sp. nov., Listeria aquatica sp. nov., Listeria cornellensis sp. nov., Listeria riparia sp. nov. and Listeria grandensis sp. nov., from agricultural and natural environments.</title>
        <authorList>
            <person name="den Bakker H.C."/>
            <person name="Warchocki S."/>
            <person name="Wright E.M."/>
            <person name="Allred A.F."/>
            <person name="Ahlstrom C."/>
            <person name="Manuel C.S."/>
            <person name="Stasiewicz M.J."/>
            <person name="Burrell A."/>
            <person name="Roof S."/>
            <person name="Strawn L."/>
            <person name="Fortes E.D."/>
            <person name="Nightingale K.K."/>
            <person name="Kephart D."/>
            <person name="Wiedmann M."/>
        </authorList>
    </citation>
    <scope>NUCLEOTIDE SEQUENCE [LARGE SCALE GENOMIC DNA]</scope>
    <source>
        <strain evidence="3 4">FSL S10-1188</strain>
    </source>
</reference>
<keyword evidence="4" id="KW-1185">Reference proteome</keyword>
<dbReference type="InterPro" id="IPR036901">
    <property type="entry name" value="Asp/Orn_carbamoylTrfase_sf"/>
</dbReference>
<dbReference type="InterPro" id="IPR006131">
    <property type="entry name" value="Asp_carbamoyltransf_Asp/Orn-bd"/>
</dbReference>
<dbReference type="AlphaFoldDB" id="W7B1E2"/>
<protein>
    <submittedName>
        <fullName evidence="3">Ornithine carbamoyltransferase</fullName>
    </submittedName>
</protein>
<evidence type="ECO:0000256" key="1">
    <source>
        <dbReference type="ARBA" id="ARBA00022679"/>
    </source>
</evidence>
<sequence>MTNEVIEGSQSVVWDQGENRMHTVKAVLVATTIK</sequence>
<keyword evidence="1 3" id="KW-0808">Transferase</keyword>
<dbReference type="STRING" id="1265818.MAQA_03781"/>
<evidence type="ECO:0000259" key="2">
    <source>
        <dbReference type="Pfam" id="PF00185"/>
    </source>
</evidence>
<dbReference type="GO" id="GO:0016743">
    <property type="term" value="F:carboxyl- or carbamoyltransferase activity"/>
    <property type="evidence" value="ECO:0007669"/>
    <property type="project" value="InterPro"/>
</dbReference>
<organism evidence="3 4">
    <name type="scientific">Listeria aquatica FSL S10-1188</name>
    <dbReference type="NCBI Taxonomy" id="1265818"/>
    <lineage>
        <taxon>Bacteria</taxon>
        <taxon>Bacillati</taxon>
        <taxon>Bacillota</taxon>
        <taxon>Bacilli</taxon>
        <taxon>Bacillales</taxon>
        <taxon>Listeriaceae</taxon>
        <taxon>Listeria</taxon>
    </lineage>
</organism>
<comment type="caution">
    <text evidence="3">The sequence shown here is derived from an EMBL/GenBank/DDBJ whole genome shotgun (WGS) entry which is preliminary data.</text>
</comment>
<evidence type="ECO:0000313" key="4">
    <source>
        <dbReference type="Proteomes" id="UP000019246"/>
    </source>
</evidence>
<gene>
    <name evidence="3" type="ORF">MAQA_03781</name>
</gene>
<feature type="domain" description="Aspartate/ornithine carbamoyltransferase Asp/Orn-binding" evidence="2">
    <location>
        <begin position="1"/>
        <end position="30"/>
    </location>
</feature>
<proteinExistence type="predicted"/>
<dbReference type="Gene3D" id="3.40.50.1370">
    <property type="entry name" value="Aspartate/ornithine carbamoyltransferase"/>
    <property type="match status" value="2"/>
</dbReference>
<dbReference type="GO" id="GO:0006520">
    <property type="term" value="P:amino acid metabolic process"/>
    <property type="evidence" value="ECO:0007669"/>
    <property type="project" value="InterPro"/>
</dbReference>
<dbReference type="PATRIC" id="fig|1265818.5.peg.759"/>
<dbReference type="SUPFAM" id="SSF53671">
    <property type="entry name" value="Aspartate/ornithine carbamoyltransferase"/>
    <property type="match status" value="1"/>
</dbReference>
<evidence type="ECO:0000313" key="3">
    <source>
        <dbReference type="EMBL" id="EUJ21064.1"/>
    </source>
</evidence>
<dbReference type="EMBL" id="AOCG01000003">
    <property type="protein sequence ID" value="EUJ21064.1"/>
    <property type="molecule type" value="Genomic_DNA"/>
</dbReference>
<accession>W7B1E2</accession>